<comment type="caution">
    <text evidence="7">The sequence shown here is derived from an EMBL/GenBank/DDBJ whole genome shotgun (WGS) entry which is preliminary data.</text>
</comment>
<dbReference type="GO" id="GO:0005634">
    <property type="term" value="C:nucleus"/>
    <property type="evidence" value="ECO:0007669"/>
    <property type="project" value="UniProtKB-SubCell"/>
</dbReference>
<gene>
    <name evidence="7" type="ORF">PYX00_008182</name>
</gene>
<feature type="domain" description="CS" evidence="6">
    <location>
        <begin position="276"/>
        <end position="362"/>
    </location>
</feature>
<reference evidence="7" key="1">
    <citation type="journal article" date="2024" name="Gigascience">
        <title>Chromosome-level genome of the poultry shaft louse Menopon gallinae provides insight into the host-switching and adaptive evolution of parasitic lice.</title>
        <authorList>
            <person name="Xu Y."/>
            <person name="Ma L."/>
            <person name="Liu S."/>
            <person name="Liang Y."/>
            <person name="Liu Q."/>
            <person name="He Z."/>
            <person name="Tian L."/>
            <person name="Duan Y."/>
            <person name="Cai W."/>
            <person name="Li H."/>
            <person name="Song F."/>
        </authorList>
    </citation>
    <scope>NUCLEOTIDE SEQUENCE</scope>
    <source>
        <strain evidence="7">Cailab_2023a</strain>
    </source>
</reference>
<evidence type="ECO:0000256" key="1">
    <source>
        <dbReference type="ARBA" id="ARBA00004123"/>
    </source>
</evidence>
<dbReference type="InterPro" id="IPR008978">
    <property type="entry name" value="HSP20-like_chaperone"/>
</dbReference>
<evidence type="ECO:0000259" key="6">
    <source>
        <dbReference type="PROSITE" id="PS51203"/>
    </source>
</evidence>
<sequence>MSKNSFLVDLRPNRNLLDPNFSGYKLSLDSVPIYKKQVTQGVDSIQPNDDQFSFAHVKLFSLQNHLHVNPFTNCVYFVDKRWNVTKIVINLLNKLEDLETVWEIPPLQGDKKRLYNISMAFATSDLLVLSDGAGTAYLLSVRTIGNSERWEIITSFTLCDSGFLISSVQLEKFNTNELLHIVFMHVDQKEDKAKEIITTGFFHTIVEWVTLTKGQEEGPWIKKSHRKLEVDGNVEYIALEPGCKAVYIVGDKPPKWTYDTNNIDTAETENKEETGSEPKLYSWSQNEEEITIWVPTDDIKKHDLNINVDEKTLEVKIKGEVVIAGDFFNRIDKDLTSWSIEKDKLEIQLIKREVGLMWQDLILNDNRGEQIYNPEVVGRVHEQLAHLCSDKEVDPGQPSFNSQQLEECDAMSCDTVVCVRMSAETHSASHEVSLSSFQWLFKVHCDPEKAPAICLRHDVDACVWQFENTQDSEKEWPYKHIGSFFAFGYVQASKNQKKYLTCPPDLSYATVCETTRHIYIYRQPSAVTGELRNRTSGKKVETVSKQQLINLETNEQILGVFATNSLLYVLTENIVHVLTVNE</sequence>
<evidence type="ECO:0000313" key="7">
    <source>
        <dbReference type="EMBL" id="KAL0270912.1"/>
    </source>
</evidence>
<dbReference type="GO" id="GO:0005737">
    <property type="term" value="C:cytoplasm"/>
    <property type="evidence" value="ECO:0007669"/>
    <property type="project" value="UniProtKB-SubCell"/>
</dbReference>
<dbReference type="Pfam" id="PF04969">
    <property type="entry name" value="CS"/>
    <property type="match status" value="1"/>
</dbReference>
<accession>A0AAW2HM94</accession>
<dbReference type="CDD" id="cd06467">
    <property type="entry name" value="p23_NUDC_like"/>
    <property type="match status" value="1"/>
</dbReference>
<dbReference type="PANTHER" id="PTHR21664">
    <property type="entry name" value="CHRONIC MYELOGENOUS LEUKEMIA TUMOR ANTIGEN 66"/>
    <property type="match status" value="1"/>
</dbReference>
<evidence type="ECO:0000256" key="2">
    <source>
        <dbReference type="ARBA" id="ARBA00004496"/>
    </source>
</evidence>
<name>A0AAW2HM94_9NEOP</name>
<comment type="subcellular location">
    <subcellularLocation>
        <location evidence="2">Cytoplasm</location>
    </subcellularLocation>
    <subcellularLocation>
        <location evidence="1">Nucleus</location>
    </subcellularLocation>
</comment>
<dbReference type="PANTHER" id="PTHR21664:SF1">
    <property type="entry name" value="NUDC DOMAIN-CONTAINING PROTEIN 1"/>
    <property type="match status" value="1"/>
</dbReference>
<keyword evidence="5" id="KW-0539">Nucleus</keyword>
<evidence type="ECO:0000256" key="3">
    <source>
        <dbReference type="ARBA" id="ARBA00018915"/>
    </source>
</evidence>
<dbReference type="PROSITE" id="PS51203">
    <property type="entry name" value="CS"/>
    <property type="match status" value="1"/>
</dbReference>
<evidence type="ECO:0000256" key="5">
    <source>
        <dbReference type="ARBA" id="ARBA00023242"/>
    </source>
</evidence>
<dbReference type="SUPFAM" id="SSF49764">
    <property type="entry name" value="HSP20-like chaperones"/>
    <property type="match status" value="1"/>
</dbReference>
<dbReference type="AlphaFoldDB" id="A0AAW2HM94"/>
<dbReference type="Gene3D" id="2.60.40.790">
    <property type="match status" value="1"/>
</dbReference>
<dbReference type="InterPro" id="IPR007052">
    <property type="entry name" value="CS_dom"/>
</dbReference>
<keyword evidence="4" id="KW-0963">Cytoplasm</keyword>
<evidence type="ECO:0000256" key="4">
    <source>
        <dbReference type="ARBA" id="ARBA00022490"/>
    </source>
</evidence>
<proteinExistence type="predicted"/>
<organism evidence="7">
    <name type="scientific">Menopon gallinae</name>
    <name type="common">poultry shaft louse</name>
    <dbReference type="NCBI Taxonomy" id="328185"/>
    <lineage>
        <taxon>Eukaryota</taxon>
        <taxon>Metazoa</taxon>
        <taxon>Ecdysozoa</taxon>
        <taxon>Arthropoda</taxon>
        <taxon>Hexapoda</taxon>
        <taxon>Insecta</taxon>
        <taxon>Pterygota</taxon>
        <taxon>Neoptera</taxon>
        <taxon>Paraneoptera</taxon>
        <taxon>Psocodea</taxon>
        <taxon>Troctomorpha</taxon>
        <taxon>Phthiraptera</taxon>
        <taxon>Amblycera</taxon>
        <taxon>Menoponidae</taxon>
        <taxon>Menopon</taxon>
    </lineage>
</organism>
<dbReference type="EMBL" id="JARGDH010000004">
    <property type="protein sequence ID" value="KAL0270912.1"/>
    <property type="molecule type" value="Genomic_DNA"/>
</dbReference>
<protein>
    <recommendedName>
        <fullName evidence="3">NudC domain-containing protein 1</fullName>
    </recommendedName>
</protein>
<dbReference type="InterPro" id="IPR037895">
    <property type="entry name" value="NUDCD1"/>
</dbReference>